<feature type="compositionally biased region" description="Polar residues" evidence="1">
    <location>
        <begin position="121"/>
        <end position="133"/>
    </location>
</feature>
<gene>
    <name evidence="3" type="ORF">ACFSBL_14395</name>
</gene>
<feature type="compositionally biased region" description="Acidic residues" evidence="1">
    <location>
        <begin position="94"/>
        <end position="107"/>
    </location>
</feature>
<evidence type="ECO:0000313" key="4">
    <source>
        <dbReference type="Proteomes" id="UP001597034"/>
    </source>
</evidence>
<feature type="region of interest" description="Disordered" evidence="1">
    <location>
        <begin position="80"/>
        <end position="107"/>
    </location>
</feature>
<feature type="compositionally biased region" description="Acidic residues" evidence="1">
    <location>
        <begin position="136"/>
        <end position="149"/>
    </location>
</feature>
<keyword evidence="4" id="KW-1185">Reference proteome</keyword>
<evidence type="ECO:0000259" key="2">
    <source>
        <dbReference type="Pfam" id="PF26400"/>
    </source>
</evidence>
<reference evidence="3 4" key="1">
    <citation type="journal article" date="2019" name="Int. J. Syst. Evol. Microbiol.">
        <title>The Global Catalogue of Microorganisms (GCM) 10K type strain sequencing project: providing services to taxonomists for standard genome sequencing and annotation.</title>
        <authorList>
            <consortium name="The Broad Institute Genomics Platform"/>
            <consortium name="The Broad Institute Genome Sequencing Center for Infectious Disease"/>
            <person name="Wu L."/>
            <person name="Ma J."/>
        </authorList>
    </citation>
    <scope>NUCLEOTIDE SEQUENCE [LARGE SCALE GENOMIC DNA]</scope>
    <source>
        <strain evidence="3 4">CGMCC 1.10390</strain>
    </source>
</reference>
<dbReference type="RefSeq" id="WP_256401051.1">
    <property type="nucleotide sequence ID" value="NZ_JANHJR010000003.1"/>
</dbReference>
<comment type="caution">
    <text evidence="3">The sequence shown here is derived from an EMBL/GenBank/DDBJ whole genome shotgun (WGS) entry which is preliminary data.</text>
</comment>
<sequence>MVQLSNAERAVIDDLLACLAEAVNDVESVDPQYANKTKLQKLLYLAILEFDLPVTYSWYLAGAVLPNDPATPDRLASALDELPRPDEPSIHESDADEPITEDWDASTMEPVDDIIERELDVSTSEDAVTSDSPEVSGDDEAGEDSEQDPLDPVLFTDSATMAPSATDRAEANISIDGVNRRELIDFYRRTLPDVWHQNTMRFLQNFYLEHAPEAYRELYVQSTHLRIRLLDIQEAIVAHLDGETPPTPIDDLVHAAELDVSDLHQSIRKSETLQETFGGFVDGTDLIEDALVMLTQLSPDEYTESHRDAMGTLLDYYYYCVWRYPCLLISIETATGQSAAELQSERQTRFTDFETTLQARGRDLEVTLDDAGLLPGYADYPVPDGDDVTDKISDLSNAYFDSSS</sequence>
<evidence type="ECO:0000256" key="1">
    <source>
        <dbReference type="SAM" id="MobiDB-lite"/>
    </source>
</evidence>
<feature type="domain" description="DUF8098" evidence="2">
    <location>
        <begin position="1"/>
        <end position="399"/>
    </location>
</feature>
<organism evidence="3 4">
    <name type="scientific">Haloarchaeobius litoreus</name>
    <dbReference type="NCBI Taxonomy" id="755306"/>
    <lineage>
        <taxon>Archaea</taxon>
        <taxon>Methanobacteriati</taxon>
        <taxon>Methanobacteriota</taxon>
        <taxon>Stenosarchaea group</taxon>
        <taxon>Halobacteria</taxon>
        <taxon>Halobacteriales</taxon>
        <taxon>Halorubellaceae</taxon>
        <taxon>Haloarchaeobius</taxon>
    </lineage>
</organism>
<protein>
    <recommendedName>
        <fullName evidence="2">DUF8098 domain-containing protein</fullName>
    </recommendedName>
</protein>
<dbReference type="AlphaFoldDB" id="A0ABD6DN62"/>
<feature type="region of interest" description="Disordered" evidence="1">
    <location>
        <begin position="119"/>
        <end position="154"/>
    </location>
</feature>
<dbReference type="Proteomes" id="UP001597034">
    <property type="component" value="Unassembled WGS sequence"/>
</dbReference>
<feature type="compositionally biased region" description="Basic and acidic residues" evidence="1">
    <location>
        <begin position="81"/>
        <end position="93"/>
    </location>
</feature>
<evidence type="ECO:0000313" key="3">
    <source>
        <dbReference type="EMBL" id="MFD1646878.1"/>
    </source>
</evidence>
<dbReference type="Pfam" id="PF26400">
    <property type="entry name" value="DUF8098"/>
    <property type="match status" value="1"/>
</dbReference>
<accession>A0ABD6DN62</accession>
<name>A0ABD6DN62_9EURY</name>
<dbReference type="EMBL" id="JBHUDO010000003">
    <property type="protein sequence ID" value="MFD1646878.1"/>
    <property type="molecule type" value="Genomic_DNA"/>
</dbReference>
<proteinExistence type="predicted"/>
<dbReference type="InterPro" id="IPR058411">
    <property type="entry name" value="DUF8098"/>
</dbReference>